<evidence type="ECO:0000313" key="1">
    <source>
        <dbReference type="EMBL" id="CAG6617818.1"/>
    </source>
</evidence>
<dbReference type="EMBL" id="HBUF01040022">
    <property type="protein sequence ID" value="CAG6617818.1"/>
    <property type="molecule type" value="Transcribed_RNA"/>
</dbReference>
<proteinExistence type="predicted"/>
<protein>
    <submittedName>
        <fullName evidence="1">Uncharacterized protein</fullName>
    </submittedName>
</protein>
<dbReference type="AlphaFoldDB" id="A0A8D8LZF3"/>
<name>A0A8D8LZF3_9HEMI</name>
<sequence>MRFNRNWYSVISEIEQEDKKIWLVCSKFQNVCQPQRKGGRIIVPNQVSVSVLQSFLSLFWTLRLFRMQGKERERERGQKLFPSLNFSIKSYYRLSNFLSYTYPRTIYNFIIQHP</sequence>
<accession>A0A8D8LZF3</accession>
<reference evidence="1" key="1">
    <citation type="submission" date="2021-05" db="EMBL/GenBank/DDBJ databases">
        <authorList>
            <person name="Alioto T."/>
            <person name="Alioto T."/>
            <person name="Gomez Garrido J."/>
        </authorList>
    </citation>
    <scope>NUCLEOTIDE SEQUENCE</scope>
</reference>
<organism evidence="1">
    <name type="scientific">Cacopsylla melanoneura</name>
    <dbReference type="NCBI Taxonomy" id="428564"/>
    <lineage>
        <taxon>Eukaryota</taxon>
        <taxon>Metazoa</taxon>
        <taxon>Ecdysozoa</taxon>
        <taxon>Arthropoda</taxon>
        <taxon>Hexapoda</taxon>
        <taxon>Insecta</taxon>
        <taxon>Pterygota</taxon>
        <taxon>Neoptera</taxon>
        <taxon>Paraneoptera</taxon>
        <taxon>Hemiptera</taxon>
        <taxon>Sternorrhyncha</taxon>
        <taxon>Psylloidea</taxon>
        <taxon>Psyllidae</taxon>
        <taxon>Psyllinae</taxon>
        <taxon>Cacopsylla</taxon>
    </lineage>
</organism>